<proteinExistence type="predicted"/>
<comment type="caution">
    <text evidence="1">The sequence shown here is derived from an EMBL/GenBank/DDBJ whole genome shotgun (WGS) entry which is preliminary data.</text>
</comment>
<accession>A0A8S9Z0K6</accession>
<organism evidence="1 2">
    <name type="scientific">Paragonimus skrjabini miyazakii</name>
    <dbReference type="NCBI Taxonomy" id="59628"/>
    <lineage>
        <taxon>Eukaryota</taxon>
        <taxon>Metazoa</taxon>
        <taxon>Spiralia</taxon>
        <taxon>Lophotrochozoa</taxon>
        <taxon>Platyhelminthes</taxon>
        <taxon>Trematoda</taxon>
        <taxon>Digenea</taxon>
        <taxon>Plagiorchiida</taxon>
        <taxon>Troglotremata</taxon>
        <taxon>Troglotrematidae</taxon>
        <taxon>Paragonimus</taxon>
    </lineage>
</organism>
<evidence type="ECO:0000313" key="1">
    <source>
        <dbReference type="EMBL" id="KAF7260929.1"/>
    </source>
</evidence>
<gene>
    <name evidence="1" type="ORF">EG68_03267</name>
</gene>
<reference evidence="1" key="1">
    <citation type="submission" date="2019-07" db="EMBL/GenBank/DDBJ databases">
        <title>Annotation for the trematode Paragonimus miyazaki's.</title>
        <authorList>
            <person name="Choi Y.-J."/>
        </authorList>
    </citation>
    <scope>NUCLEOTIDE SEQUENCE</scope>
    <source>
        <strain evidence="1">Japan</strain>
    </source>
</reference>
<evidence type="ECO:0000313" key="2">
    <source>
        <dbReference type="Proteomes" id="UP000822476"/>
    </source>
</evidence>
<sequence>MSSTDPDTAALIVGAFNGQAKPENVNEYFQDVMDEMMGLHLHGYCHAGSVNKRKQTGNNVTSRGSVVRWKHLNFVSFCSVPVQWSYSKSLSQGNTKICINVLSSGQLANHYLSFAGKVLLKKVDQFGALYGMKGMVFNIHSLTPLCEDLRRSGPLDGFQIFHSNYTHPV</sequence>
<protein>
    <submittedName>
        <fullName evidence="1">Uncharacterized protein</fullName>
    </submittedName>
</protein>
<dbReference type="Proteomes" id="UP000822476">
    <property type="component" value="Unassembled WGS sequence"/>
</dbReference>
<name>A0A8S9Z0K6_9TREM</name>
<keyword evidence="2" id="KW-1185">Reference proteome</keyword>
<dbReference type="EMBL" id="JTDE01000559">
    <property type="protein sequence ID" value="KAF7260929.1"/>
    <property type="molecule type" value="Genomic_DNA"/>
</dbReference>
<dbReference type="AlphaFoldDB" id="A0A8S9Z0K6"/>